<comment type="caution">
    <text evidence="2">The sequence shown here is derived from an EMBL/GenBank/DDBJ whole genome shotgun (WGS) entry which is preliminary data.</text>
</comment>
<feature type="compositionally biased region" description="Polar residues" evidence="1">
    <location>
        <begin position="610"/>
        <end position="632"/>
    </location>
</feature>
<feature type="region of interest" description="Disordered" evidence="1">
    <location>
        <begin position="1"/>
        <end position="53"/>
    </location>
</feature>
<feature type="compositionally biased region" description="Polar residues" evidence="1">
    <location>
        <begin position="210"/>
        <end position="223"/>
    </location>
</feature>
<feature type="region of interest" description="Disordered" evidence="1">
    <location>
        <begin position="483"/>
        <end position="579"/>
    </location>
</feature>
<keyword evidence="3" id="KW-1185">Reference proteome</keyword>
<gene>
    <name evidence="2" type="ORF">AAL_07167</name>
</gene>
<dbReference type="AlphaFoldDB" id="A0A167XUF1"/>
<feature type="region of interest" description="Disordered" evidence="1">
    <location>
        <begin position="171"/>
        <end position="223"/>
    </location>
</feature>
<dbReference type="OrthoDB" id="4953021at2759"/>
<accession>A0A167XUF1</accession>
<dbReference type="EMBL" id="AZGY01000021">
    <property type="protein sequence ID" value="KZZ90481.1"/>
    <property type="molecule type" value="Genomic_DNA"/>
</dbReference>
<protein>
    <submittedName>
        <fullName evidence="2">Uncharacterized protein</fullName>
    </submittedName>
</protein>
<proteinExistence type="predicted"/>
<evidence type="ECO:0000313" key="3">
    <source>
        <dbReference type="Proteomes" id="UP000078544"/>
    </source>
</evidence>
<evidence type="ECO:0000256" key="1">
    <source>
        <dbReference type="SAM" id="MobiDB-lite"/>
    </source>
</evidence>
<organism evidence="2 3">
    <name type="scientific">Moelleriella libera RCEF 2490</name>
    <dbReference type="NCBI Taxonomy" id="1081109"/>
    <lineage>
        <taxon>Eukaryota</taxon>
        <taxon>Fungi</taxon>
        <taxon>Dikarya</taxon>
        <taxon>Ascomycota</taxon>
        <taxon>Pezizomycotina</taxon>
        <taxon>Sordariomycetes</taxon>
        <taxon>Hypocreomycetidae</taxon>
        <taxon>Hypocreales</taxon>
        <taxon>Clavicipitaceae</taxon>
        <taxon>Moelleriella</taxon>
    </lineage>
</organism>
<feature type="region of interest" description="Disordered" evidence="1">
    <location>
        <begin position="281"/>
        <end position="358"/>
    </location>
</feature>
<dbReference type="Proteomes" id="UP000078544">
    <property type="component" value="Unassembled WGS sequence"/>
</dbReference>
<feature type="compositionally biased region" description="Basic and acidic residues" evidence="1">
    <location>
        <begin position="32"/>
        <end position="47"/>
    </location>
</feature>
<feature type="compositionally biased region" description="Basic residues" evidence="1">
    <location>
        <begin position="305"/>
        <end position="314"/>
    </location>
</feature>
<feature type="compositionally biased region" description="Polar residues" evidence="1">
    <location>
        <begin position="294"/>
        <end position="303"/>
    </location>
</feature>
<evidence type="ECO:0000313" key="2">
    <source>
        <dbReference type="EMBL" id="KZZ90481.1"/>
    </source>
</evidence>
<feature type="compositionally biased region" description="Polar residues" evidence="1">
    <location>
        <begin position="540"/>
        <end position="552"/>
    </location>
</feature>
<feature type="compositionally biased region" description="Basic and acidic residues" evidence="1">
    <location>
        <begin position="282"/>
        <end position="293"/>
    </location>
</feature>
<sequence>MPRAATTRSANVPNKKQQPRAPTYIGELDTTPTRHEKNLSSSNERETSSNQAATQYIGDAIVADDFEDDFEDIDLVQLAETQPLPAISAPRTFSWSEAGSGTRRSSSPSIQSQTKDVFDYIGIESDLSSPTSRDGALPDTLPLQKELGEQSVPASQGKPSLQVDFSETATTVFRSSPSARSRVSKRSGLLTSGSSDKACADVENTDSRDPASTSANDVASSKTSGLDASLLCVPIPNKAVDAVRNEAEDVRRSLLTCTNVTHTYNTRSIRKPSPIYVSMDGAADRAENSRQPRNELNTLASNGSKSRRKRKQRPKTPLQFHEETQKVLAAGSNLIRKKQRQEQENQRNLSPSASPHYAETADMPSVLEVPGCINNSRAKKTSAVQNCDAMREKQIASIIPPPSRPALEALECNGDEQDSNMEMRDLLGPGLGRPIVAPMLAGLSDQNYRAQSSPQELPEQTVSIGSKAAGVAKPVFVEATRAPPKADEGFRRNSVQETVVLDKTDENGGNSHDEAEMAEDRDLLRASPIMDSQSDEQGDRPQTSMELSQQYKASGDFLFTPSRSTATPCRGANKKSQSACPMPQHAAVAALKQSCDSSATSSKTAATDSLRFNHSSSQTDVSTHQAAETSGRQQDDRPPRGASTLPRDSIVMSKAAQVHDGDRDRSLFTELKREQAQRRAVKRHDKVEETNPSDVVKHQVHEILNAAMKHLDSKTACVANITQNYMKTGNYCVEKIQRRFVKERRAVVETAKSHAREFQSHVSESTRFVHVNGQKRRQSVKQLTEAVMRRDDLYLEALACIKSTKAGLLPSFPPHESANKASGN</sequence>
<feature type="compositionally biased region" description="Basic and acidic residues" evidence="1">
    <location>
        <begin position="500"/>
        <end position="524"/>
    </location>
</feature>
<feature type="region of interest" description="Disordered" evidence="1">
    <location>
        <begin position="604"/>
        <end position="649"/>
    </location>
</feature>
<feature type="compositionally biased region" description="Polar residues" evidence="1">
    <location>
        <begin position="1"/>
        <end position="16"/>
    </location>
</feature>
<feature type="compositionally biased region" description="Polar residues" evidence="1">
    <location>
        <begin position="91"/>
        <end position="113"/>
    </location>
</feature>
<feature type="compositionally biased region" description="Polar residues" evidence="1">
    <location>
        <begin position="171"/>
        <end position="181"/>
    </location>
</feature>
<feature type="region of interest" description="Disordered" evidence="1">
    <location>
        <begin position="89"/>
        <end position="113"/>
    </location>
</feature>
<reference evidence="2 3" key="1">
    <citation type="journal article" date="2016" name="Genome Biol. Evol.">
        <title>Divergent and convergent evolution of fungal pathogenicity.</title>
        <authorList>
            <person name="Shang Y."/>
            <person name="Xiao G."/>
            <person name="Zheng P."/>
            <person name="Cen K."/>
            <person name="Zhan S."/>
            <person name="Wang C."/>
        </authorList>
    </citation>
    <scope>NUCLEOTIDE SEQUENCE [LARGE SCALE GENOMIC DNA]</scope>
    <source>
        <strain evidence="2 3">RCEF 2490</strain>
    </source>
</reference>
<name>A0A167XUF1_9HYPO</name>